<organism evidence="1">
    <name type="scientific">Tanacetum cinerariifolium</name>
    <name type="common">Dalmatian daisy</name>
    <name type="synonym">Chrysanthemum cinerariifolium</name>
    <dbReference type="NCBI Taxonomy" id="118510"/>
    <lineage>
        <taxon>Eukaryota</taxon>
        <taxon>Viridiplantae</taxon>
        <taxon>Streptophyta</taxon>
        <taxon>Embryophyta</taxon>
        <taxon>Tracheophyta</taxon>
        <taxon>Spermatophyta</taxon>
        <taxon>Magnoliopsida</taxon>
        <taxon>eudicotyledons</taxon>
        <taxon>Gunneridae</taxon>
        <taxon>Pentapetalae</taxon>
        <taxon>asterids</taxon>
        <taxon>campanulids</taxon>
        <taxon>Asterales</taxon>
        <taxon>Asteraceae</taxon>
        <taxon>Asteroideae</taxon>
        <taxon>Anthemideae</taxon>
        <taxon>Anthemidinae</taxon>
        <taxon>Tanacetum</taxon>
    </lineage>
</organism>
<name>A0A699K0Z9_TANCI</name>
<comment type="caution">
    <text evidence="1">The sequence shown here is derived from an EMBL/GenBank/DDBJ whole genome shotgun (WGS) entry which is preliminary data.</text>
</comment>
<sequence length="147" mass="16684">KEGRIVNVPSMGHRFAKEEINFDQITDKSSYDPIEAYGRSKLANILHANELARQFKVIFKKINPSSHCIVLIILFPYPRCRIGNGLTKETVIEVDQPEDDKPEEESKVAEETIVDDKPVEESKVVDETIATDETKESKVIEQIAEDI</sequence>
<gene>
    <name evidence="1" type="ORF">Tci_641624</name>
</gene>
<dbReference type="AlphaFoldDB" id="A0A699K0Z9"/>
<evidence type="ECO:0000313" key="1">
    <source>
        <dbReference type="EMBL" id="GFA69652.1"/>
    </source>
</evidence>
<proteinExistence type="predicted"/>
<feature type="non-terminal residue" evidence="1">
    <location>
        <position position="1"/>
    </location>
</feature>
<accession>A0A699K0Z9</accession>
<protein>
    <submittedName>
        <fullName evidence="1">Uncharacterized protein</fullName>
    </submittedName>
</protein>
<dbReference type="PANTHER" id="PTHR48476">
    <property type="entry name" value="SHORT-CHAIN DEHYDROGENASE TIC 32, CHLOROPLASTIC-LIKE"/>
    <property type="match status" value="1"/>
</dbReference>
<dbReference type="InterPro" id="IPR055280">
    <property type="entry name" value="TIC32"/>
</dbReference>
<dbReference type="Gene3D" id="3.40.50.720">
    <property type="entry name" value="NAD(P)-binding Rossmann-like Domain"/>
    <property type="match status" value="1"/>
</dbReference>
<dbReference type="PANTHER" id="PTHR48476:SF1">
    <property type="entry name" value="SHORT-CHAIN DEHYDROGENASE TIC 32, CHLOROPLASTIC-LIKE"/>
    <property type="match status" value="1"/>
</dbReference>
<reference evidence="1" key="1">
    <citation type="journal article" date="2019" name="Sci. Rep.">
        <title>Draft genome of Tanacetum cinerariifolium, the natural source of mosquito coil.</title>
        <authorList>
            <person name="Yamashiro T."/>
            <person name="Shiraishi A."/>
            <person name="Satake H."/>
            <person name="Nakayama K."/>
        </authorList>
    </citation>
    <scope>NUCLEOTIDE SEQUENCE</scope>
</reference>
<dbReference type="EMBL" id="BKCJ010470719">
    <property type="protein sequence ID" value="GFA69652.1"/>
    <property type="molecule type" value="Genomic_DNA"/>
</dbReference>